<evidence type="ECO:0000313" key="4">
    <source>
        <dbReference type="EMBL" id="STY59675.1"/>
    </source>
</evidence>
<evidence type="ECO:0000313" key="5">
    <source>
        <dbReference type="Proteomes" id="UP000254802"/>
    </source>
</evidence>
<reference evidence="4 5" key="1">
    <citation type="submission" date="2018-06" db="EMBL/GenBank/DDBJ databases">
        <authorList>
            <consortium name="Pathogen Informatics"/>
            <person name="Doyle S."/>
        </authorList>
    </citation>
    <scope>NUCLEOTIDE SEQUENCE [LARGE SCALE GENOMIC DNA]</scope>
    <source>
        <strain evidence="4 5">NCTC10638</strain>
    </source>
</reference>
<proteinExistence type="predicted"/>
<keyword evidence="2" id="KW-0342">GTP-binding</keyword>
<keyword evidence="1" id="KW-0547">Nucleotide-binding</keyword>
<dbReference type="InterPro" id="IPR057335">
    <property type="entry name" value="Beta-barrel_SelB"/>
</dbReference>
<dbReference type="Pfam" id="PF25461">
    <property type="entry name" value="Beta-barrel_SelB"/>
    <property type="match status" value="1"/>
</dbReference>
<dbReference type="InterPro" id="IPR009001">
    <property type="entry name" value="Transl_elong_EF1A/Init_IF2_C"/>
</dbReference>
<evidence type="ECO:0000256" key="2">
    <source>
        <dbReference type="ARBA" id="ARBA00023134"/>
    </source>
</evidence>
<sequence>MPPIRITVQLTANQAFKENSIVHLYHFASHITGKLNLLEGQQAVKNQQFFAEVVLDEPLHIAVGDKLIIRSGDDSLTLAGAEVLEIHSPKRHKCTEARLALVKKFSKNHRL</sequence>
<dbReference type="GO" id="GO:0005525">
    <property type="term" value="F:GTP binding"/>
    <property type="evidence" value="ECO:0007669"/>
    <property type="project" value="UniProtKB-KW"/>
</dbReference>
<accession>A0A378MWB2</accession>
<dbReference type="AlphaFoldDB" id="A0A378MWB2"/>
<dbReference type="Proteomes" id="UP000254802">
    <property type="component" value="Unassembled WGS sequence"/>
</dbReference>
<organism evidence="4 5">
    <name type="scientific">Mannheimia haemolytica</name>
    <name type="common">Pasteurella haemolytica</name>
    <dbReference type="NCBI Taxonomy" id="75985"/>
    <lineage>
        <taxon>Bacteria</taxon>
        <taxon>Pseudomonadati</taxon>
        <taxon>Pseudomonadota</taxon>
        <taxon>Gammaproteobacteria</taxon>
        <taxon>Pasteurellales</taxon>
        <taxon>Pasteurellaceae</taxon>
        <taxon>Mannheimia</taxon>
    </lineage>
</organism>
<evidence type="ECO:0000256" key="1">
    <source>
        <dbReference type="ARBA" id="ARBA00022741"/>
    </source>
</evidence>
<evidence type="ECO:0000259" key="3">
    <source>
        <dbReference type="Pfam" id="PF25461"/>
    </source>
</evidence>
<feature type="domain" description="Selenocysteine-specific elongation factor beta-barrel" evidence="3">
    <location>
        <begin position="5"/>
        <end position="90"/>
    </location>
</feature>
<protein>
    <submittedName>
        <fullName evidence="4">SelB translation factor</fullName>
    </submittedName>
</protein>
<gene>
    <name evidence="4" type="primary">selB_2</name>
    <name evidence="4" type="ORF">NCTC10638_00854</name>
</gene>
<dbReference type="SUPFAM" id="SSF50465">
    <property type="entry name" value="EF-Tu/eEF-1alpha/eIF2-gamma C-terminal domain"/>
    <property type="match status" value="1"/>
</dbReference>
<name>A0A378MWB2_MANHA</name>
<dbReference type="EMBL" id="UGPN01000002">
    <property type="protein sequence ID" value="STY59675.1"/>
    <property type="molecule type" value="Genomic_DNA"/>
</dbReference>